<proteinExistence type="predicted"/>
<evidence type="ECO:0000256" key="3">
    <source>
        <dbReference type="ARBA" id="ARBA00023239"/>
    </source>
</evidence>
<keyword evidence="8" id="KW-1185">Reference proteome</keyword>
<keyword evidence="2" id="KW-0378">Hydrolase</keyword>
<name>A0A899FUZ7_9ASCO</name>
<organism evidence="7 8">
    <name type="scientific">Pneumocystis wakefieldiae</name>
    <dbReference type="NCBI Taxonomy" id="38082"/>
    <lineage>
        <taxon>Eukaryota</taxon>
        <taxon>Fungi</taxon>
        <taxon>Dikarya</taxon>
        <taxon>Ascomycota</taxon>
        <taxon>Taphrinomycotina</taxon>
        <taxon>Pneumocystomycetes</taxon>
        <taxon>Pneumocystaceae</taxon>
        <taxon>Pneumocystis</taxon>
    </lineage>
</organism>
<dbReference type="Pfam" id="PF09749">
    <property type="entry name" value="HVSL"/>
    <property type="match status" value="1"/>
</dbReference>
<protein>
    <recommendedName>
        <fullName evidence="5">U6 snRNA phosphodiesterase 1</fullName>
    </recommendedName>
    <alternativeName>
        <fullName evidence="6">3'-5' RNA exonuclease USB1</fullName>
    </alternativeName>
</protein>
<keyword evidence="4" id="KW-0539">Nucleus</keyword>
<dbReference type="GO" id="GO:0005634">
    <property type="term" value="C:nucleus"/>
    <property type="evidence" value="ECO:0007669"/>
    <property type="project" value="TreeGrafter"/>
</dbReference>
<reference evidence="7" key="1">
    <citation type="submission" date="2020-06" db="EMBL/GenBank/DDBJ databases">
        <title>Genomes of multiple members of Pneumocystis genus reveal paths to human pathogen Pneumocystis jirovecii.</title>
        <authorList>
            <person name="Cisse O.H."/>
            <person name="Ma L."/>
            <person name="Dekker J."/>
            <person name="Khil P."/>
            <person name="Jo J."/>
            <person name="Brenchley J."/>
            <person name="Blair R."/>
            <person name="Pahar B."/>
            <person name="Chabe M."/>
            <person name="Van Rompay K.A."/>
            <person name="Keesler R."/>
            <person name="Sukura A."/>
            <person name="Hirsch V."/>
            <person name="Kutty G."/>
            <person name="Liu Y."/>
            <person name="Peng L."/>
            <person name="Chen J."/>
            <person name="Song J."/>
            <person name="Weissenbacher-Lang C."/>
            <person name="Xu J."/>
            <person name="Upham N.S."/>
            <person name="Stajich J.E."/>
            <person name="Cuomo C.A."/>
            <person name="Cushion M.T."/>
            <person name="Kovacs J.A."/>
        </authorList>
    </citation>
    <scope>NUCLEOTIDE SEQUENCE</scope>
    <source>
        <strain evidence="7">2A</strain>
    </source>
</reference>
<keyword evidence="3" id="KW-0456">Lyase</keyword>
<dbReference type="PANTHER" id="PTHR13522:SF3">
    <property type="entry name" value="U6 SNRNA PHOSPHODIESTERASE 1"/>
    <property type="match status" value="1"/>
</dbReference>
<evidence type="ECO:0000256" key="4">
    <source>
        <dbReference type="ARBA" id="ARBA00023242"/>
    </source>
</evidence>
<dbReference type="PANTHER" id="PTHR13522">
    <property type="entry name" value="U6 SNRNA PHOSPHODIESTERASE 1"/>
    <property type="match status" value="1"/>
</dbReference>
<dbReference type="Proteomes" id="UP000663699">
    <property type="component" value="Chromosome 1"/>
</dbReference>
<dbReference type="GO" id="GO:0016829">
    <property type="term" value="F:lyase activity"/>
    <property type="evidence" value="ECO:0007669"/>
    <property type="project" value="UniProtKB-KW"/>
</dbReference>
<dbReference type="GO" id="GO:0000175">
    <property type="term" value="F:3'-5'-RNA exonuclease activity"/>
    <property type="evidence" value="ECO:0007669"/>
    <property type="project" value="TreeGrafter"/>
</dbReference>
<dbReference type="Gene3D" id="3.90.1140.10">
    <property type="entry name" value="Cyclic phosphodiesterase"/>
    <property type="match status" value="1"/>
</dbReference>
<evidence type="ECO:0000256" key="6">
    <source>
        <dbReference type="ARBA" id="ARBA00030030"/>
    </source>
</evidence>
<dbReference type="EMBL" id="CP054532">
    <property type="protein sequence ID" value="QSL64156.1"/>
    <property type="molecule type" value="Genomic_DNA"/>
</dbReference>
<dbReference type="OrthoDB" id="49151at2759"/>
<dbReference type="AlphaFoldDB" id="A0A899FUZ7"/>
<evidence type="ECO:0000256" key="5">
    <source>
        <dbReference type="ARBA" id="ARBA00029543"/>
    </source>
</evidence>
<evidence type="ECO:0000256" key="1">
    <source>
        <dbReference type="ARBA" id="ARBA00022722"/>
    </source>
</evidence>
<gene>
    <name evidence="7" type="ORF">MERGE_000311</name>
</gene>
<sequence length="199" mass="22959">MKGYENIKLVAYDSESEEIHEYTGSNVPPLPGFFLDLYKVKPRQGNEPEFHEGRTRTHPHVAGIWPCHIYIDLMPNEGLQILLKKIQESFRIEGIEFKSLIENDLGMPLPLHVSLSRPLMLGSDVINEFKNVVKTKVVFKSFDIKFSNIAIFRNEDTSRTFLVVMVETGKEILQTILQVVDSIVEKYGCQTFYQENKEH</sequence>
<accession>A0A899FUZ7</accession>
<keyword evidence="1" id="KW-0540">Nuclease</keyword>
<evidence type="ECO:0000313" key="7">
    <source>
        <dbReference type="EMBL" id="QSL64156.1"/>
    </source>
</evidence>
<dbReference type="GO" id="GO:0034477">
    <property type="term" value="P:U6 snRNA 3'-end processing"/>
    <property type="evidence" value="ECO:0007669"/>
    <property type="project" value="InterPro"/>
</dbReference>
<dbReference type="InterPro" id="IPR027521">
    <property type="entry name" value="Usb1"/>
</dbReference>
<evidence type="ECO:0000313" key="8">
    <source>
        <dbReference type="Proteomes" id="UP000663699"/>
    </source>
</evidence>
<evidence type="ECO:0000256" key="2">
    <source>
        <dbReference type="ARBA" id="ARBA00022801"/>
    </source>
</evidence>